<feature type="signal peptide" evidence="3">
    <location>
        <begin position="1"/>
        <end position="23"/>
    </location>
</feature>
<evidence type="ECO:0000313" key="4">
    <source>
        <dbReference type="EMBL" id="CAB9502760.1"/>
    </source>
</evidence>
<feature type="compositionally biased region" description="Low complexity" evidence="1">
    <location>
        <begin position="46"/>
        <end position="65"/>
    </location>
</feature>
<name>A0A9N8DLI9_9STRA</name>
<dbReference type="AlphaFoldDB" id="A0A9N8DLI9"/>
<feature type="region of interest" description="Disordered" evidence="1">
    <location>
        <begin position="46"/>
        <end position="99"/>
    </location>
</feature>
<organism evidence="4 5">
    <name type="scientific">Seminavis robusta</name>
    <dbReference type="NCBI Taxonomy" id="568900"/>
    <lineage>
        <taxon>Eukaryota</taxon>
        <taxon>Sar</taxon>
        <taxon>Stramenopiles</taxon>
        <taxon>Ochrophyta</taxon>
        <taxon>Bacillariophyta</taxon>
        <taxon>Bacillariophyceae</taxon>
        <taxon>Bacillariophycidae</taxon>
        <taxon>Naviculales</taxon>
        <taxon>Naviculaceae</taxon>
        <taxon>Seminavis</taxon>
    </lineage>
</organism>
<feature type="chain" id="PRO_5040506534" evidence="3">
    <location>
        <begin position="24"/>
        <end position="225"/>
    </location>
</feature>
<feature type="transmembrane region" description="Helical" evidence="2">
    <location>
        <begin position="127"/>
        <end position="144"/>
    </location>
</feature>
<evidence type="ECO:0000256" key="2">
    <source>
        <dbReference type="SAM" id="Phobius"/>
    </source>
</evidence>
<dbReference type="EMBL" id="CAICTM010000144">
    <property type="protein sequence ID" value="CAB9502760.1"/>
    <property type="molecule type" value="Genomic_DNA"/>
</dbReference>
<proteinExistence type="predicted"/>
<feature type="transmembrane region" description="Helical" evidence="2">
    <location>
        <begin position="197"/>
        <end position="217"/>
    </location>
</feature>
<feature type="transmembrane region" description="Helical" evidence="2">
    <location>
        <begin position="165"/>
        <end position="185"/>
    </location>
</feature>
<protein>
    <submittedName>
        <fullName evidence="4">Uncharacterized protein</fullName>
    </submittedName>
</protein>
<sequence>MRSSYSVLLLLLPLSLSALTVSAFQPSKFPLSLNRALEPLPPLASASASASATPTTRWTAATTTDTRSRGNHGVLYAGRSPKNAPVEKSGAAPSTDASNATGNTKVIYKDDCFGLMSFLAGIGTRDPVFTGIFCLLSLLADVGTRQRWLPADYKNPEIVSRKVPAVIAILTLVLTPVLVEPLTSVDASLFGAEPDPIARPVQLVIGGFSIVTGLLDIRWRDRFNA</sequence>
<accession>A0A9N8DLI9</accession>
<evidence type="ECO:0000256" key="1">
    <source>
        <dbReference type="SAM" id="MobiDB-lite"/>
    </source>
</evidence>
<keyword evidence="2" id="KW-0812">Transmembrane</keyword>
<keyword evidence="5" id="KW-1185">Reference proteome</keyword>
<comment type="caution">
    <text evidence="4">The sequence shown here is derived from an EMBL/GenBank/DDBJ whole genome shotgun (WGS) entry which is preliminary data.</text>
</comment>
<evidence type="ECO:0000256" key="3">
    <source>
        <dbReference type="SAM" id="SignalP"/>
    </source>
</evidence>
<keyword evidence="2" id="KW-1133">Transmembrane helix</keyword>
<dbReference type="Proteomes" id="UP001153069">
    <property type="component" value="Unassembled WGS sequence"/>
</dbReference>
<keyword evidence="3" id="KW-0732">Signal</keyword>
<reference evidence="4" key="1">
    <citation type="submission" date="2020-06" db="EMBL/GenBank/DDBJ databases">
        <authorList>
            <consortium name="Plant Systems Biology data submission"/>
        </authorList>
    </citation>
    <scope>NUCLEOTIDE SEQUENCE</scope>
    <source>
        <strain evidence="4">D6</strain>
    </source>
</reference>
<keyword evidence="2" id="KW-0472">Membrane</keyword>
<gene>
    <name evidence="4" type="ORF">SEMRO_145_G067330.1</name>
</gene>
<evidence type="ECO:0000313" key="5">
    <source>
        <dbReference type="Proteomes" id="UP001153069"/>
    </source>
</evidence>